<protein>
    <submittedName>
        <fullName evidence="3">Dehydrogenase</fullName>
    </submittedName>
</protein>
<dbReference type="Pfam" id="PF03795">
    <property type="entry name" value="YCII"/>
    <property type="match status" value="1"/>
</dbReference>
<dbReference type="eggNOG" id="COG3795">
    <property type="taxonomic scope" value="Bacteria"/>
</dbReference>
<accession>A0A179BDQ3</accession>
<name>A0A179BDQ3_RHILE</name>
<dbReference type="PANTHER" id="PTHR35174">
    <property type="entry name" value="BLL7171 PROTEIN-RELATED"/>
    <property type="match status" value="1"/>
</dbReference>
<evidence type="ECO:0000256" key="1">
    <source>
        <dbReference type="ARBA" id="ARBA00007689"/>
    </source>
</evidence>
<gene>
    <name evidence="3" type="ORF">A4U53_32605</name>
</gene>
<dbReference type="InterPro" id="IPR011008">
    <property type="entry name" value="Dimeric_a/b-barrel"/>
</dbReference>
<dbReference type="SUPFAM" id="SSF54909">
    <property type="entry name" value="Dimeric alpha+beta barrel"/>
    <property type="match status" value="1"/>
</dbReference>
<dbReference type="EMBL" id="LWBS01000435">
    <property type="protein sequence ID" value="OAP89443.1"/>
    <property type="molecule type" value="Genomic_DNA"/>
</dbReference>
<sequence length="119" mass="13101">MRFVCLIYNSADTDGTLSQAEGDELVRAHFQYDEELQRKGIMIHSDALEGPDCASVLRVRDGTLSSTDGPYVETKEHLAGIYIIESADLEDARKVVAGIPSVRVGSIELRPVRLLTLPQ</sequence>
<dbReference type="PANTHER" id="PTHR35174:SF3">
    <property type="entry name" value="BLL7171 PROTEIN"/>
    <property type="match status" value="1"/>
</dbReference>
<dbReference type="Gene3D" id="3.30.70.1060">
    <property type="entry name" value="Dimeric alpha+beta barrel"/>
    <property type="match status" value="1"/>
</dbReference>
<feature type="domain" description="YCII-related" evidence="2">
    <location>
        <begin position="1"/>
        <end position="113"/>
    </location>
</feature>
<organism evidence="3">
    <name type="scientific">Rhizobium leguminosarum</name>
    <dbReference type="NCBI Taxonomy" id="384"/>
    <lineage>
        <taxon>Bacteria</taxon>
        <taxon>Pseudomonadati</taxon>
        <taxon>Pseudomonadota</taxon>
        <taxon>Alphaproteobacteria</taxon>
        <taxon>Hyphomicrobiales</taxon>
        <taxon>Rhizobiaceae</taxon>
        <taxon>Rhizobium/Agrobacterium group</taxon>
        <taxon>Rhizobium</taxon>
    </lineage>
</organism>
<evidence type="ECO:0000313" key="3">
    <source>
        <dbReference type="EMBL" id="OAP89443.1"/>
    </source>
</evidence>
<dbReference type="InterPro" id="IPR005545">
    <property type="entry name" value="YCII"/>
</dbReference>
<evidence type="ECO:0000259" key="2">
    <source>
        <dbReference type="Pfam" id="PF03795"/>
    </source>
</evidence>
<proteinExistence type="inferred from homology"/>
<comment type="caution">
    <text evidence="3">The sequence shown here is derived from an EMBL/GenBank/DDBJ whole genome shotgun (WGS) entry which is preliminary data.</text>
</comment>
<reference evidence="3" key="1">
    <citation type="submission" date="2016-04" db="EMBL/GenBank/DDBJ databases">
        <title>Fast-growing isolate from the root nodules of Vavilovia formosa.</title>
        <authorList>
            <person name="Kimeklis A."/>
            <person name="Safronova V."/>
            <person name="Belimov A."/>
            <person name="Andronov E."/>
        </authorList>
    </citation>
    <scope>NUCLEOTIDE SEQUENCE [LARGE SCALE GENOMIC DNA]</scope>
    <source>
        <strain evidence="3">Vaf-46</strain>
    </source>
</reference>
<comment type="similarity">
    <text evidence="1">Belongs to the YciI family.</text>
</comment>
<dbReference type="AlphaFoldDB" id="A0A179BDQ3"/>